<organism evidence="1 2">
    <name type="scientific">Ilumatobacter fluminis</name>
    <dbReference type="NCBI Taxonomy" id="467091"/>
    <lineage>
        <taxon>Bacteria</taxon>
        <taxon>Bacillati</taxon>
        <taxon>Actinomycetota</taxon>
        <taxon>Acidimicrobiia</taxon>
        <taxon>Acidimicrobiales</taxon>
        <taxon>Ilumatobacteraceae</taxon>
        <taxon>Ilumatobacter</taxon>
    </lineage>
</organism>
<dbReference type="InterPro" id="IPR038056">
    <property type="entry name" value="YjbR-like_sf"/>
</dbReference>
<evidence type="ECO:0000313" key="2">
    <source>
        <dbReference type="Proteomes" id="UP000294558"/>
    </source>
</evidence>
<protein>
    <submittedName>
        <fullName evidence="1">Putative DNA-binding protein (MmcQ/YjbR family)</fullName>
    </submittedName>
</protein>
<keyword evidence="2" id="KW-1185">Reference proteome</keyword>
<evidence type="ECO:0000313" key="1">
    <source>
        <dbReference type="EMBL" id="TDT17598.1"/>
    </source>
</evidence>
<dbReference type="SUPFAM" id="SSF142906">
    <property type="entry name" value="YjbR-like"/>
    <property type="match status" value="1"/>
</dbReference>
<comment type="caution">
    <text evidence="1">The sequence shown here is derived from an EMBL/GenBank/DDBJ whole genome shotgun (WGS) entry which is preliminary data.</text>
</comment>
<keyword evidence="1" id="KW-0238">DNA-binding</keyword>
<dbReference type="Proteomes" id="UP000294558">
    <property type="component" value="Unassembled WGS sequence"/>
</dbReference>
<accession>A0A4V6Q1X9</accession>
<dbReference type="Pfam" id="PF04237">
    <property type="entry name" value="YjbR"/>
    <property type="match status" value="1"/>
</dbReference>
<dbReference type="EMBL" id="SOAU01000001">
    <property type="protein sequence ID" value="TDT17598.1"/>
    <property type="molecule type" value="Genomic_DNA"/>
</dbReference>
<dbReference type="Gene3D" id="3.90.1150.30">
    <property type="match status" value="1"/>
</dbReference>
<dbReference type="GO" id="GO:0003677">
    <property type="term" value="F:DNA binding"/>
    <property type="evidence" value="ECO:0007669"/>
    <property type="project" value="UniProtKB-KW"/>
</dbReference>
<dbReference type="AlphaFoldDB" id="A0A4V6Q1X9"/>
<proteinExistence type="predicted"/>
<name>A0A4V6Q1X9_9ACTN</name>
<dbReference type="InterPro" id="IPR058532">
    <property type="entry name" value="YjbR/MT2646/Rv2570-like"/>
</dbReference>
<dbReference type="RefSeq" id="WP_208294095.1">
    <property type="nucleotide sequence ID" value="NZ_SOAU01000001.1"/>
</dbReference>
<gene>
    <name evidence="1" type="ORF">BDK89_3209</name>
</gene>
<reference evidence="1 2" key="1">
    <citation type="submission" date="2019-03" db="EMBL/GenBank/DDBJ databases">
        <title>Sequencing the genomes of 1000 actinobacteria strains.</title>
        <authorList>
            <person name="Klenk H.-P."/>
        </authorList>
    </citation>
    <scope>NUCLEOTIDE SEQUENCE [LARGE SCALE GENOMIC DNA]</scope>
    <source>
        <strain evidence="1 2">DSM 18936</strain>
    </source>
</reference>
<sequence length="149" mass="16850">MGSSEWGRIRFVDRSVHEVLADETYPTPFGVGHAGGMIEELEELALSFPEAWPDEPWGDRVVKVGKKIFVFLGDTDRPVVTVKLPESRDHALSFPEAFPTRYGLGKHGWVTIFVDVVPEEERDVLFDFVEESYRAVATKTLVKRLDAQT</sequence>